<accession>A0A510UDR5</accession>
<name>A0A510UDR5_ALIFS</name>
<dbReference type="EMBL" id="BJTZ01000003">
    <property type="protein sequence ID" value="GEK12696.1"/>
    <property type="molecule type" value="Genomic_DNA"/>
</dbReference>
<keyword evidence="1" id="KW-0812">Transmembrane</keyword>
<comment type="caution">
    <text evidence="2">The sequence shown here is derived from an EMBL/GenBank/DDBJ whole genome shotgun (WGS) entry which is preliminary data.</text>
</comment>
<feature type="transmembrane region" description="Helical" evidence="1">
    <location>
        <begin position="52"/>
        <end position="69"/>
    </location>
</feature>
<organism evidence="2 3">
    <name type="scientific">Aliivibrio fischeri</name>
    <name type="common">Vibrio fischeri</name>
    <dbReference type="NCBI Taxonomy" id="668"/>
    <lineage>
        <taxon>Bacteria</taxon>
        <taxon>Pseudomonadati</taxon>
        <taxon>Pseudomonadota</taxon>
        <taxon>Gammaproteobacteria</taxon>
        <taxon>Vibrionales</taxon>
        <taxon>Vibrionaceae</taxon>
        <taxon>Aliivibrio</taxon>
    </lineage>
</organism>
<proteinExistence type="predicted"/>
<keyword evidence="1" id="KW-1133">Transmembrane helix</keyword>
<protein>
    <submittedName>
        <fullName evidence="2">Uncharacterized protein</fullName>
    </submittedName>
</protein>
<reference evidence="2 3" key="1">
    <citation type="submission" date="2019-07" db="EMBL/GenBank/DDBJ databases">
        <title>Whole genome shotgun sequence of Aliivibrio fischeri NBRC 101058.</title>
        <authorList>
            <person name="Hosoyama A."/>
            <person name="Uohara A."/>
            <person name="Ohji S."/>
            <person name="Ichikawa N."/>
        </authorList>
    </citation>
    <scope>NUCLEOTIDE SEQUENCE [LARGE SCALE GENOMIC DNA]</scope>
    <source>
        <strain evidence="2 3">NBRC 101058</strain>
    </source>
</reference>
<sequence>MIKELIQIYSEVGILEKQTKRTIAKQNRPIFTHKSGARAIEITKLSIIRKNAFFFIDFLIVFFSCHSTIGGPKDGWVINQ</sequence>
<evidence type="ECO:0000256" key="1">
    <source>
        <dbReference type="SAM" id="Phobius"/>
    </source>
</evidence>
<dbReference type="Proteomes" id="UP000321787">
    <property type="component" value="Unassembled WGS sequence"/>
</dbReference>
<gene>
    <name evidence="2" type="ORF">AFI02nite_07320</name>
</gene>
<evidence type="ECO:0000313" key="2">
    <source>
        <dbReference type="EMBL" id="GEK12696.1"/>
    </source>
</evidence>
<keyword evidence="1" id="KW-0472">Membrane</keyword>
<dbReference type="AlphaFoldDB" id="A0A510UDR5"/>
<evidence type="ECO:0000313" key="3">
    <source>
        <dbReference type="Proteomes" id="UP000321787"/>
    </source>
</evidence>